<sequence length="182" mass="17516">MTIAASAALASCFVSGTAFSAPAEDGTTAAAETAQGVQQRSVHPCYQYPTYPNYPNYCLNRPGIPGPPGPQGPAGPAGPPGQTGPAGPAGPQGPAGPPGTGGGLSGAHTLVATFTADGADHTLSCPAGELAIGGGFQVTRATIVTSVPFANPSTGWTVNAVPAGVAPNTVTVVVACALGPTP</sequence>
<keyword evidence="2" id="KW-0732">Signal</keyword>
<evidence type="ECO:0008006" key="5">
    <source>
        <dbReference type="Google" id="ProtNLM"/>
    </source>
</evidence>
<evidence type="ECO:0000256" key="1">
    <source>
        <dbReference type="SAM" id="MobiDB-lite"/>
    </source>
</evidence>
<dbReference type="Proteomes" id="UP000198280">
    <property type="component" value="Unassembled WGS sequence"/>
</dbReference>
<accession>A0A239N7S3</accession>
<reference evidence="3 4" key="1">
    <citation type="submission" date="2017-06" db="EMBL/GenBank/DDBJ databases">
        <authorList>
            <person name="Kim H.J."/>
            <person name="Triplett B.A."/>
        </authorList>
    </citation>
    <scope>NUCLEOTIDE SEQUENCE [LARGE SCALE GENOMIC DNA]</scope>
    <source>
        <strain evidence="3 4">CGMCC 4.1858</strain>
    </source>
</reference>
<dbReference type="AlphaFoldDB" id="A0A239N7S3"/>
<evidence type="ECO:0000256" key="2">
    <source>
        <dbReference type="SAM" id="SignalP"/>
    </source>
</evidence>
<gene>
    <name evidence="3" type="ORF">SAMN05216252_13221</name>
</gene>
<keyword evidence="4" id="KW-1185">Reference proteome</keyword>
<feature type="region of interest" description="Disordered" evidence="1">
    <location>
        <begin position="62"/>
        <end position="107"/>
    </location>
</feature>
<organism evidence="3 4">
    <name type="scientific">Actinacidiphila glaucinigra</name>
    <dbReference type="NCBI Taxonomy" id="235986"/>
    <lineage>
        <taxon>Bacteria</taxon>
        <taxon>Bacillati</taxon>
        <taxon>Actinomycetota</taxon>
        <taxon>Actinomycetes</taxon>
        <taxon>Kitasatosporales</taxon>
        <taxon>Streptomycetaceae</taxon>
        <taxon>Actinacidiphila</taxon>
    </lineage>
</organism>
<dbReference type="OrthoDB" id="3854906at2"/>
<evidence type="ECO:0000313" key="4">
    <source>
        <dbReference type="Proteomes" id="UP000198280"/>
    </source>
</evidence>
<feature type="signal peptide" evidence="2">
    <location>
        <begin position="1"/>
        <end position="20"/>
    </location>
</feature>
<dbReference type="RefSeq" id="WP_089228413.1">
    <property type="nucleotide sequence ID" value="NZ_FZOF01000032.1"/>
</dbReference>
<feature type="compositionally biased region" description="Pro residues" evidence="1">
    <location>
        <begin position="64"/>
        <end position="79"/>
    </location>
</feature>
<evidence type="ECO:0000313" key="3">
    <source>
        <dbReference type="EMBL" id="SNT50533.1"/>
    </source>
</evidence>
<dbReference type="EMBL" id="FZOF01000032">
    <property type="protein sequence ID" value="SNT50533.1"/>
    <property type="molecule type" value="Genomic_DNA"/>
</dbReference>
<name>A0A239N7S3_9ACTN</name>
<feature type="chain" id="PRO_5038623148" description="Collagen triple helix repeat-containing protein" evidence="2">
    <location>
        <begin position="21"/>
        <end position="182"/>
    </location>
</feature>
<proteinExistence type="predicted"/>
<protein>
    <recommendedName>
        <fullName evidence="5">Collagen triple helix repeat-containing protein</fullName>
    </recommendedName>
</protein>